<gene>
    <name evidence="5" type="primary">ptp-2</name>
</gene>
<dbReference type="SMART" id="SM00195">
    <property type="entry name" value="DSPc"/>
    <property type="match status" value="1"/>
</dbReference>
<proteinExistence type="predicted"/>
<dbReference type="GO" id="GO:0033550">
    <property type="term" value="F:MAP kinase tyrosine phosphatase activity"/>
    <property type="evidence" value="ECO:0007669"/>
    <property type="project" value="TreeGrafter"/>
</dbReference>
<evidence type="ECO:0000259" key="4">
    <source>
        <dbReference type="PROSITE" id="PS50056"/>
    </source>
</evidence>
<keyword evidence="1" id="KW-0378">Hydrolase</keyword>
<dbReference type="InterPro" id="IPR029021">
    <property type="entry name" value="Prot-tyrosine_phosphatase-like"/>
</dbReference>
<dbReference type="PROSITE" id="PS50056">
    <property type="entry name" value="TYR_PHOSPHATASE_2"/>
    <property type="match status" value="1"/>
</dbReference>
<organism evidence="5">
    <name type="scientific">Spodoptera frugiperda nuclear polyhedrosis virus</name>
    <name type="common">SfNPV</name>
    <dbReference type="NCBI Taxonomy" id="10455"/>
    <lineage>
        <taxon>Viruses</taxon>
        <taxon>Viruses incertae sedis</taxon>
        <taxon>Naldaviricetes</taxon>
        <taxon>Lefavirales</taxon>
        <taxon>Baculoviridae</taxon>
        <taxon>Alphabaculovirus</taxon>
        <taxon>Alphabaculovirus spofrugiperdae</taxon>
    </lineage>
</organism>
<dbReference type="InterPro" id="IPR020422">
    <property type="entry name" value="TYR_PHOSPHATASE_DUAL_dom"/>
</dbReference>
<evidence type="ECO:0000256" key="2">
    <source>
        <dbReference type="ARBA" id="ARBA00022912"/>
    </source>
</evidence>
<dbReference type="CDD" id="cd14498">
    <property type="entry name" value="DSP"/>
    <property type="match status" value="1"/>
</dbReference>
<dbReference type="GO" id="GO:0017017">
    <property type="term" value="F:MAP kinase tyrosine/serine/threonine phosphatase activity"/>
    <property type="evidence" value="ECO:0007669"/>
    <property type="project" value="TreeGrafter"/>
</dbReference>
<evidence type="ECO:0000259" key="3">
    <source>
        <dbReference type="PROSITE" id="PS50054"/>
    </source>
</evidence>
<name>A0A0R5RHL8_NPVSF</name>
<organismHost>
    <name type="scientific">Lepidoptera</name>
    <name type="common">moths &amp; butterflies</name>
    <dbReference type="NCBI Taxonomy" id="7088"/>
</organismHost>
<evidence type="ECO:0000256" key="1">
    <source>
        <dbReference type="ARBA" id="ARBA00022801"/>
    </source>
</evidence>
<dbReference type="InterPro" id="IPR016130">
    <property type="entry name" value="Tyr_Pase_AS"/>
</dbReference>
<sequence>MDNSSDSNNNFLRLSNGNLVNVTQILNNLYLGGIIYNWDDFKVFVQDKNINAIVSIWDDSMINVTNLGLLPEDYLYVYIHDNQSANIMQYFDLLYNFIKRKMDEGKNVYVHCHAGISRSATIVVYFIMKYCEINLSEAYQLVLDKREIRPNQSFLLQLHMAESQMEF</sequence>
<dbReference type="SUPFAM" id="SSF52799">
    <property type="entry name" value="(Phosphotyrosine protein) phosphatases II"/>
    <property type="match status" value="1"/>
</dbReference>
<keyword evidence="2" id="KW-0904">Protein phosphatase</keyword>
<dbReference type="PANTHER" id="PTHR10159">
    <property type="entry name" value="DUAL SPECIFICITY PROTEIN PHOSPHATASE"/>
    <property type="match status" value="1"/>
</dbReference>
<dbReference type="Pfam" id="PF00782">
    <property type="entry name" value="DSPc"/>
    <property type="match status" value="1"/>
</dbReference>
<dbReference type="EMBL" id="KF891883">
    <property type="protein sequence ID" value="AIW01436.1"/>
    <property type="molecule type" value="Genomic_DNA"/>
</dbReference>
<evidence type="ECO:0000313" key="5">
    <source>
        <dbReference type="EMBL" id="AIW01436.1"/>
    </source>
</evidence>
<dbReference type="PROSITE" id="PS50054">
    <property type="entry name" value="TYR_PHOSPHATASE_DUAL"/>
    <property type="match status" value="1"/>
</dbReference>
<reference evidence="5" key="1">
    <citation type="submission" date="2013-11" db="EMBL/GenBank/DDBJ databases">
        <authorList>
            <person name="Hoang H.T."/>
            <person name="Killian M.L."/>
            <person name="Madson D.M."/>
            <person name="Arruda P.H.E."/>
            <person name="Sun D."/>
            <person name="Schwartz K.J."/>
            <person name="Yoon K."/>
        </authorList>
    </citation>
    <scope>NUCLEOTIDE SEQUENCE</scope>
    <source>
        <strain evidence="5">Colombian</strain>
    </source>
</reference>
<dbReference type="GO" id="GO:0008330">
    <property type="term" value="F:protein tyrosine/threonine phosphatase activity"/>
    <property type="evidence" value="ECO:0007669"/>
    <property type="project" value="TreeGrafter"/>
</dbReference>
<accession>A0A0R5RHL8</accession>
<dbReference type="PROSITE" id="PS00383">
    <property type="entry name" value="TYR_PHOSPHATASE_1"/>
    <property type="match status" value="1"/>
</dbReference>
<dbReference type="PANTHER" id="PTHR10159:SF519">
    <property type="entry name" value="DUAL SPECIFICITY PROTEIN PHOSPHATASE MPK3"/>
    <property type="match status" value="1"/>
</dbReference>
<feature type="domain" description="Tyrosine-protein phosphatase" evidence="3">
    <location>
        <begin position="21"/>
        <end position="167"/>
    </location>
</feature>
<dbReference type="Gene3D" id="3.90.190.10">
    <property type="entry name" value="Protein tyrosine phosphatase superfamily"/>
    <property type="match status" value="1"/>
</dbReference>
<reference evidence="5" key="2">
    <citation type="journal article" date="2015" name="BMC Genomics">
        <title>Evidence of recent interspecies horizontal gene transfer regarding nucleopolyhedrovirus infection of Spodoptera frugiperda.</title>
        <authorList>
            <person name="Barrera G.P."/>
            <person name="Belaich M.N."/>
            <person name="Patarroyo M.A."/>
            <person name="Villamizar L.F."/>
            <person name="Ghiringhelli P.D."/>
        </authorList>
    </citation>
    <scope>NUCLEOTIDE SEQUENCE</scope>
    <source>
        <strain evidence="5">Colombian</strain>
    </source>
</reference>
<feature type="domain" description="Tyrosine specific protein phosphatases" evidence="4">
    <location>
        <begin position="88"/>
        <end position="146"/>
    </location>
</feature>
<dbReference type="InterPro" id="IPR000387">
    <property type="entry name" value="Tyr_Pase_dom"/>
</dbReference>
<protein>
    <submittedName>
        <fullName evidence="5">Protein tyrosine phosphatase 2 protein</fullName>
    </submittedName>
</protein>
<dbReference type="InterPro" id="IPR000340">
    <property type="entry name" value="Dual-sp_phosphatase_cat-dom"/>
</dbReference>